<feature type="transmembrane region" description="Helical" evidence="7">
    <location>
        <begin position="12"/>
        <end position="31"/>
    </location>
</feature>
<feature type="domain" description="PAC" evidence="9">
    <location>
        <begin position="339"/>
        <end position="389"/>
    </location>
</feature>
<gene>
    <name evidence="10" type="ORF">DEALK_18970</name>
</gene>
<dbReference type="InterPro" id="IPR052162">
    <property type="entry name" value="Sensor_kinase/Photoreceptor"/>
</dbReference>
<dbReference type="PATRIC" id="fig|1217799.6.peg.1952"/>
<feature type="domain" description="PAS" evidence="8">
    <location>
        <begin position="599"/>
        <end position="670"/>
    </location>
</feature>
<dbReference type="Pfam" id="PF08447">
    <property type="entry name" value="PAS_3"/>
    <property type="match status" value="1"/>
</dbReference>
<evidence type="ECO:0000313" key="10">
    <source>
        <dbReference type="EMBL" id="KTB49049.1"/>
    </source>
</evidence>
<feature type="transmembrane region" description="Helical" evidence="7">
    <location>
        <begin position="228"/>
        <end position="245"/>
    </location>
</feature>
<dbReference type="EC" id="2.7.13.3" evidence="2"/>
<dbReference type="InterPro" id="IPR000014">
    <property type="entry name" value="PAS"/>
</dbReference>
<evidence type="ECO:0000256" key="7">
    <source>
        <dbReference type="SAM" id="Phobius"/>
    </source>
</evidence>
<evidence type="ECO:0000256" key="3">
    <source>
        <dbReference type="ARBA" id="ARBA00022553"/>
    </source>
</evidence>
<feature type="transmembrane region" description="Helical" evidence="7">
    <location>
        <begin position="136"/>
        <end position="158"/>
    </location>
</feature>
<dbReference type="InterPro" id="IPR001610">
    <property type="entry name" value="PAC"/>
</dbReference>
<dbReference type="PANTHER" id="PTHR43304">
    <property type="entry name" value="PHYTOCHROME-LIKE PROTEIN CPH1"/>
    <property type="match status" value="1"/>
</dbReference>
<keyword evidence="6" id="KW-0175">Coiled coil</keyword>
<feature type="domain" description="PAC" evidence="9">
    <location>
        <begin position="670"/>
        <end position="723"/>
    </location>
</feature>
<evidence type="ECO:0000256" key="6">
    <source>
        <dbReference type="SAM" id="Coils"/>
    </source>
</evidence>
<organism evidence="10 11">
    <name type="scientific">Dehalogenimonas alkenigignens</name>
    <dbReference type="NCBI Taxonomy" id="1217799"/>
    <lineage>
        <taxon>Bacteria</taxon>
        <taxon>Bacillati</taxon>
        <taxon>Chloroflexota</taxon>
        <taxon>Dehalococcoidia</taxon>
        <taxon>Dehalococcoidales</taxon>
        <taxon>Dehalococcoidaceae</taxon>
        <taxon>Dehalogenimonas</taxon>
    </lineage>
</organism>
<dbReference type="PROSITE" id="PS50113">
    <property type="entry name" value="PAC"/>
    <property type="match status" value="2"/>
</dbReference>
<reference evidence="10 11" key="1">
    <citation type="submission" date="2015-06" db="EMBL/GenBank/DDBJ databases">
        <title>Genome sequence of the organohalide-respiring Dehalogenimonas alkenigignens type strain (IP3-3T).</title>
        <authorList>
            <person name="Key T.A."/>
            <person name="Richmond D.P."/>
            <person name="Bowman K.S."/>
            <person name="Cho Y.-J."/>
            <person name="Chun J."/>
            <person name="da Costa M.S."/>
            <person name="Rainey F.A."/>
            <person name="Moe W.M."/>
        </authorList>
    </citation>
    <scope>NUCLEOTIDE SEQUENCE [LARGE SCALE GENOMIC DNA]</scope>
    <source>
        <strain evidence="10 11">IP3-3</strain>
    </source>
</reference>
<feature type="transmembrane region" description="Helical" evidence="7">
    <location>
        <begin position="69"/>
        <end position="89"/>
    </location>
</feature>
<keyword evidence="3" id="KW-0597">Phosphoprotein</keyword>
<dbReference type="AlphaFoldDB" id="A0A0W0GKE2"/>
<accession>A0A0W0GKE2</accession>
<keyword evidence="7" id="KW-0812">Transmembrane</keyword>
<dbReference type="OrthoDB" id="9798833at2"/>
<dbReference type="Gene3D" id="3.30.450.20">
    <property type="entry name" value="PAS domain"/>
    <property type="match status" value="3"/>
</dbReference>
<feature type="transmembrane region" description="Helical" evidence="7">
    <location>
        <begin position="170"/>
        <end position="190"/>
    </location>
</feature>
<dbReference type="SMART" id="SM00086">
    <property type="entry name" value="PAC"/>
    <property type="match status" value="2"/>
</dbReference>
<dbReference type="Pfam" id="PF08448">
    <property type="entry name" value="PAS_4"/>
    <property type="match status" value="1"/>
</dbReference>
<comment type="catalytic activity">
    <reaction evidence="1">
        <text>ATP + protein L-histidine = ADP + protein N-phospho-L-histidine.</text>
        <dbReference type="EC" id="2.7.13.3"/>
    </reaction>
</comment>
<keyword evidence="7" id="KW-1133">Transmembrane helix</keyword>
<keyword evidence="5" id="KW-0418">Kinase</keyword>
<dbReference type="InterPro" id="IPR018771">
    <property type="entry name" value="PocR_dom"/>
</dbReference>
<sequence length="931" mass="105178">MSTVIDNRQSSGFPARLALAWALAFSSLFLLSRSDFLLFHSIVELIGVVVAFSIFIIAWNARRLLDNGFLLFIGIGFLFVGVLGLMHTLSYRGMGVFVGYEPVNLAAQFWIATRFIQAIVLLAAPAFILRRLNANAAFLGFGVLTILAITSILVWRNFPQMFDPDAGLTNFKIAGEFFITFILLLAIANLRRNRGGLDRTVFGYLTGALLANIASEMAFTLYTDAYGLLNTAGHLLLITSIYFIYKALIETGLRKPFDLLFRQLRKNEEKYRLLFNSGSDAVFFIDERDNFVEVNDRACEVLGYSRAELLTMGLGDIDDPAVPTDREAVIQQIKDKGFAVFERLHVAKDGRRIPVELNARQIQVDGKSMFLSVARDISERKVAEKALMESEAKLKLKLDYILSPEVELGENELTAVFDLPHIQQMMDDLYAVTGIGFSIIDLKGKVLVGTGWQQICTDFHRRSPQACANCIESDLALTAGVSRGEFKTYKCKNNMWDIVTPLYIADRHIANVFTGQFFFDDEKPDVALFSRQADEFGFDKKEYLAALAKAPRHSRRKVADLMDFFTRFANMISEMGYNNLKLAKAIADQQQAIQRLAETKTDLDRAQDVAHVGSWRMDVRRNILEWSGENYRIFGIPAGTPLTYETFLSTIHPEDRQYVDAKWQAGLRGEPYDIEHRLLVGGREKWVREKAYLEFDADGSVIGGFGITHDITDRKELEANLTRAAMEWQATFDSITDVIMLLDNRHRIIRTNRAFESTFHIPAREAVGKHCHDVVHGLGMAPGFCPHSRTMSCAGSAREEFFEPKLGVYVEATTLPTFNSEGECSGSVHIIKNIHDRKTVETERENLLRQVENQRLLLETTLEQFPSGVVIRNTAGELVMGNEEVRRIFGQLPQNIAEFDTSCCYRKDGTQFNATDWPMNRTVSFRRSDSQ</sequence>
<dbReference type="Pfam" id="PF10114">
    <property type="entry name" value="PocR"/>
    <property type="match status" value="1"/>
</dbReference>
<protein>
    <recommendedName>
        <fullName evidence="2">histidine kinase</fullName>
        <ecNumber evidence="2">2.7.13.3</ecNumber>
    </recommendedName>
</protein>
<keyword evidence="7" id="KW-0472">Membrane</keyword>
<evidence type="ECO:0000256" key="5">
    <source>
        <dbReference type="ARBA" id="ARBA00022777"/>
    </source>
</evidence>
<feature type="transmembrane region" description="Helical" evidence="7">
    <location>
        <begin position="37"/>
        <end position="57"/>
    </location>
</feature>
<dbReference type="STRING" id="1217799.DEALK_18970"/>
<evidence type="ECO:0000256" key="2">
    <source>
        <dbReference type="ARBA" id="ARBA00012438"/>
    </source>
</evidence>
<name>A0A0W0GKE2_9CHLR</name>
<keyword evidence="11" id="KW-1185">Reference proteome</keyword>
<feature type="domain" description="PAS" evidence="8">
    <location>
        <begin position="267"/>
        <end position="334"/>
    </location>
</feature>
<dbReference type="InterPro" id="IPR033425">
    <property type="entry name" value="MASE3"/>
</dbReference>
<keyword evidence="4" id="KW-0808">Transferase</keyword>
<dbReference type="Pfam" id="PF17159">
    <property type="entry name" value="MASE3"/>
    <property type="match status" value="1"/>
</dbReference>
<dbReference type="PROSITE" id="PS50112">
    <property type="entry name" value="PAS"/>
    <property type="match status" value="2"/>
</dbReference>
<dbReference type="InterPro" id="IPR013656">
    <property type="entry name" value="PAS_4"/>
</dbReference>
<dbReference type="Proteomes" id="UP000053947">
    <property type="component" value="Unassembled WGS sequence"/>
</dbReference>
<evidence type="ECO:0000259" key="9">
    <source>
        <dbReference type="PROSITE" id="PS50113"/>
    </source>
</evidence>
<dbReference type="Gene3D" id="2.10.70.100">
    <property type="match status" value="1"/>
</dbReference>
<dbReference type="SMART" id="SM00091">
    <property type="entry name" value="PAS"/>
    <property type="match status" value="4"/>
</dbReference>
<feature type="coiled-coil region" evidence="6">
    <location>
        <begin position="837"/>
        <end position="864"/>
    </location>
</feature>
<evidence type="ECO:0000256" key="4">
    <source>
        <dbReference type="ARBA" id="ARBA00022679"/>
    </source>
</evidence>
<dbReference type="InterPro" id="IPR000700">
    <property type="entry name" value="PAS-assoc_C"/>
</dbReference>
<dbReference type="EMBL" id="LFDV01000002">
    <property type="protein sequence ID" value="KTB49049.1"/>
    <property type="molecule type" value="Genomic_DNA"/>
</dbReference>
<dbReference type="PANTHER" id="PTHR43304:SF1">
    <property type="entry name" value="PAC DOMAIN-CONTAINING PROTEIN"/>
    <property type="match status" value="1"/>
</dbReference>
<dbReference type="RefSeq" id="WP_058439949.1">
    <property type="nucleotide sequence ID" value="NZ_KQ758903.1"/>
</dbReference>
<dbReference type="CDD" id="cd00130">
    <property type="entry name" value="PAS"/>
    <property type="match status" value="3"/>
</dbReference>
<evidence type="ECO:0000259" key="8">
    <source>
        <dbReference type="PROSITE" id="PS50112"/>
    </source>
</evidence>
<dbReference type="Pfam" id="PF13426">
    <property type="entry name" value="PAS_9"/>
    <property type="match status" value="1"/>
</dbReference>
<dbReference type="GO" id="GO:0004673">
    <property type="term" value="F:protein histidine kinase activity"/>
    <property type="evidence" value="ECO:0007669"/>
    <property type="project" value="UniProtKB-EC"/>
</dbReference>
<dbReference type="InterPro" id="IPR035965">
    <property type="entry name" value="PAS-like_dom_sf"/>
</dbReference>
<dbReference type="InterPro" id="IPR013655">
    <property type="entry name" value="PAS_fold_3"/>
</dbReference>
<proteinExistence type="predicted"/>
<dbReference type="SUPFAM" id="SSF55785">
    <property type="entry name" value="PYP-like sensor domain (PAS domain)"/>
    <property type="match status" value="3"/>
</dbReference>
<dbReference type="NCBIfam" id="TIGR00229">
    <property type="entry name" value="sensory_box"/>
    <property type="match status" value="2"/>
</dbReference>
<evidence type="ECO:0000256" key="1">
    <source>
        <dbReference type="ARBA" id="ARBA00000085"/>
    </source>
</evidence>
<comment type="caution">
    <text evidence="10">The sequence shown here is derived from an EMBL/GenBank/DDBJ whole genome shotgun (WGS) entry which is preliminary data.</text>
</comment>
<feature type="transmembrane region" description="Helical" evidence="7">
    <location>
        <begin position="109"/>
        <end position="129"/>
    </location>
</feature>
<evidence type="ECO:0000313" key="11">
    <source>
        <dbReference type="Proteomes" id="UP000053947"/>
    </source>
</evidence>